<dbReference type="GO" id="GO:0003700">
    <property type="term" value="F:DNA-binding transcription factor activity"/>
    <property type="evidence" value="ECO:0007669"/>
    <property type="project" value="InterPro"/>
</dbReference>
<dbReference type="InterPro" id="IPR020449">
    <property type="entry name" value="Tscrpt_reg_AraC-type_HTH"/>
</dbReference>
<name>A0A9Q5DPC1_AGRTU</name>
<dbReference type="PANTHER" id="PTHR43280:SF31">
    <property type="entry name" value="TRANSCRIPTIONAL REGULATORY PROTEIN"/>
    <property type="match status" value="1"/>
</dbReference>
<protein>
    <submittedName>
        <fullName evidence="4">Helix-turn-helix transcriptional regulator</fullName>
    </submittedName>
</protein>
<dbReference type="SMART" id="SM00342">
    <property type="entry name" value="HTH_ARAC"/>
    <property type="match status" value="1"/>
</dbReference>
<sequence>MEVVRPLKLGTLSLPDPESRLVCRTILLDMLGEATITVEDGDLAGVTGLVWKHENLSLATVYLPKTPLRLTAHGIGRPDIAMLRATDGTLIVHHRKHTFELEPRDVIILPTDMASEIILPEGGRLDCAHLPHAALTLARKSIDRILLRPFSAECLPLQLLTHYAGYLLQQDHQDKEHATMMVAHFYSLLPVLARYGNEVAPSAVPQNRIEAIKAMVEENLADGAFSIADVARTEGITPRAIQKLFSRTGTTFSRYVLERRLVLAKSLILAENTATPISQIVYSVGFNDLSYFNRTFRSRYGIRPTDLRRMTAPDGAKNL</sequence>
<dbReference type="GO" id="GO:0043565">
    <property type="term" value="F:sequence-specific DNA binding"/>
    <property type="evidence" value="ECO:0007669"/>
    <property type="project" value="InterPro"/>
</dbReference>
<proteinExistence type="predicted"/>
<keyword evidence="3" id="KW-0804">Transcription</keyword>
<dbReference type="PRINTS" id="PR00032">
    <property type="entry name" value="HTHARAC"/>
</dbReference>
<dbReference type="GeneID" id="92774671"/>
<dbReference type="InterPro" id="IPR009057">
    <property type="entry name" value="Homeodomain-like_sf"/>
</dbReference>
<dbReference type="Proteomes" id="UP000702952">
    <property type="component" value="Unassembled WGS sequence"/>
</dbReference>
<dbReference type="Gene3D" id="1.10.10.60">
    <property type="entry name" value="Homeodomain-like"/>
    <property type="match status" value="1"/>
</dbReference>
<keyword evidence="1" id="KW-0805">Transcription regulation</keyword>
<comment type="caution">
    <text evidence="4">The sequence shown here is derived from an EMBL/GenBank/DDBJ whole genome shotgun (WGS) entry which is preliminary data.</text>
</comment>
<evidence type="ECO:0000313" key="4">
    <source>
        <dbReference type="EMBL" id="NTC29207.1"/>
    </source>
</evidence>
<dbReference type="Pfam" id="PF12833">
    <property type="entry name" value="HTH_18"/>
    <property type="match status" value="1"/>
</dbReference>
<dbReference type="InterPro" id="IPR018060">
    <property type="entry name" value="HTH_AraC"/>
</dbReference>
<reference evidence="4" key="1">
    <citation type="journal article" date="2020" name="Science">
        <title>Unexpected conservation and global transmission of agrobacterial virulence plasmids.</title>
        <authorList>
            <person name="Weisberg A.J."/>
            <person name="Davis E.W. 2nd"/>
            <person name="Tabima J."/>
            <person name="Belcher M.S."/>
            <person name="Miller M."/>
            <person name="Kuo C.H."/>
            <person name="Loper J.E."/>
            <person name="Grunwald N.J."/>
            <person name="Putnam M.L."/>
            <person name="Chang J.H."/>
        </authorList>
    </citation>
    <scope>NUCLEOTIDE SEQUENCE</scope>
    <source>
        <strain evidence="4">17-1853-1a</strain>
    </source>
</reference>
<dbReference type="PROSITE" id="PS01124">
    <property type="entry name" value="HTH_ARAC_FAMILY_2"/>
    <property type="match status" value="1"/>
</dbReference>
<keyword evidence="2" id="KW-0238">DNA-binding</keyword>
<accession>A0A9Q5DPC1</accession>
<dbReference type="EMBL" id="JAAMAY010000021">
    <property type="protein sequence ID" value="NTC29207.1"/>
    <property type="molecule type" value="Genomic_DNA"/>
</dbReference>
<dbReference type="AlphaFoldDB" id="A0A9Q5DPC1"/>
<dbReference type="RefSeq" id="WP_026330878.1">
    <property type="nucleotide sequence ID" value="NZ_CP115843.1"/>
</dbReference>
<organism evidence="4 5">
    <name type="scientific">Agrobacterium tumefaciens</name>
    <dbReference type="NCBI Taxonomy" id="358"/>
    <lineage>
        <taxon>Bacteria</taxon>
        <taxon>Pseudomonadati</taxon>
        <taxon>Pseudomonadota</taxon>
        <taxon>Alphaproteobacteria</taxon>
        <taxon>Hyphomicrobiales</taxon>
        <taxon>Rhizobiaceae</taxon>
        <taxon>Rhizobium/Agrobacterium group</taxon>
        <taxon>Agrobacterium</taxon>
        <taxon>Agrobacterium tumefaciens complex</taxon>
    </lineage>
</organism>
<dbReference type="PANTHER" id="PTHR43280">
    <property type="entry name" value="ARAC-FAMILY TRANSCRIPTIONAL REGULATOR"/>
    <property type="match status" value="1"/>
</dbReference>
<evidence type="ECO:0000313" key="5">
    <source>
        <dbReference type="Proteomes" id="UP000702952"/>
    </source>
</evidence>
<evidence type="ECO:0000256" key="1">
    <source>
        <dbReference type="ARBA" id="ARBA00023015"/>
    </source>
</evidence>
<dbReference type="SUPFAM" id="SSF46689">
    <property type="entry name" value="Homeodomain-like"/>
    <property type="match status" value="1"/>
</dbReference>
<evidence type="ECO:0000256" key="2">
    <source>
        <dbReference type="ARBA" id="ARBA00023125"/>
    </source>
</evidence>
<evidence type="ECO:0000256" key="3">
    <source>
        <dbReference type="ARBA" id="ARBA00023163"/>
    </source>
</evidence>
<gene>
    <name evidence="4" type="ORF">G6M46_13655</name>
</gene>